<organism evidence="1 2">
    <name type="scientific">Candidatus Magasanikbacteria bacterium CG10_big_fil_rev_8_21_14_0_10_38_6</name>
    <dbReference type="NCBI Taxonomy" id="1974647"/>
    <lineage>
        <taxon>Bacteria</taxon>
        <taxon>Candidatus Magasanikiibacteriota</taxon>
    </lineage>
</organism>
<comment type="caution">
    <text evidence="1">The sequence shown here is derived from an EMBL/GenBank/DDBJ whole genome shotgun (WGS) entry which is preliminary data.</text>
</comment>
<name>A0A2M6P0W8_9BACT</name>
<accession>A0A2M6P0W8</accession>
<evidence type="ECO:0000313" key="1">
    <source>
        <dbReference type="EMBL" id="PIR77354.1"/>
    </source>
</evidence>
<dbReference type="AlphaFoldDB" id="A0A2M6P0W8"/>
<dbReference type="EMBL" id="PFBW01000129">
    <property type="protein sequence ID" value="PIR77354.1"/>
    <property type="molecule type" value="Genomic_DNA"/>
</dbReference>
<protein>
    <submittedName>
        <fullName evidence="1">Uncharacterized protein</fullName>
    </submittedName>
</protein>
<reference evidence="2" key="1">
    <citation type="submission" date="2017-09" db="EMBL/GenBank/DDBJ databases">
        <title>Depth-based differentiation of microbial function through sediment-hosted aquifers and enrichment of novel symbionts in the deep terrestrial subsurface.</title>
        <authorList>
            <person name="Probst A.J."/>
            <person name="Ladd B."/>
            <person name="Jarett J.K."/>
            <person name="Geller-Mcgrath D.E."/>
            <person name="Sieber C.M.K."/>
            <person name="Emerson J.B."/>
            <person name="Anantharaman K."/>
            <person name="Thomas B.C."/>
            <person name="Malmstrom R."/>
            <person name="Stieglmeier M."/>
            <person name="Klingl A."/>
            <person name="Woyke T."/>
            <person name="Ryan C.M."/>
            <person name="Banfield J.F."/>
        </authorList>
    </citation>
    <scope>NUCLEOTIDE SEQUENCE [LARGE SCALE GENOMIC DNA]</scope>
</reference>
<dbReference type="Proteomes" id="UP000228528">
    <property type="component" value="Unassembled WGS sequence"/>
</dbReference>
<gene>
    <name evidence="1" type="ORF">COU30_02940</name>
</gene>
<proteinExistence type="predicted"/>
<sequence>MKKYFTKKGGENMYMLVQLARKQVLLMLVVAFVFGLALTPIATQAAGDEQVPPVDVANDTFGLGTLNQSP</sequence>
<feature type="non-terminal residue" evidence="1">
    <location>
        <position position="70"/>
    </location>
</feature>
<evidence type="ECO:0000313" key="2">
    <source>
        <dbReference type="Proteomes" id="UP000228528"/>
    </source>
</evidence>